<dbReference type="EMBL" id="CP045809">
    <property type="protein sequence ID" value="QHN34231.1"/>
    <property type="molecule type" value="Genomic_DNA"/>
</dbReference>
<evidence type="ECO:0000313" key="8">
    <source>
        <dbReference type="Proteomes" id="UP001059836"/>
    </source>
</evidence>
<gene>
    <name evidence="7" type="ORF">GII31_04270</name>
</gene>
<feature type="domain" description="HTH tetR-type" evidence="6">
    <location>
        <begin position="29"/>
        <end position="90"/>
    </location>
</feature>
<comment type="caution">
    <text evidence="4">Lacks conserved residue(s) required for the propagation of feature annotation.</text>
</comment>
<proteinExistence type="predicted"/>
<dbReference type="InterPro" id="IPR050109">
    <property type="entry name" value="HTH-type_TetR-like_transc_reg"/>
</dbReference>
<dbReference type="PROSITE" id="PS50977">
    <property type="entry name" value="HTH_TETR_2"/>
    <property type="match status" value="1"/>
</dbReference>
<dbReference type="InterPro" id="IPR009057">
    <property type="entry name" value="Homeodomain-like_sf"/>
</dbReference>
<dbReference type="PANTHER" id="PTHR30055">
    <property type="entry name" value="HTH-TYPE TRANSCRIPTIONAL REGULATOR RUTR"/>
    <property type="match status" value="1"/>
</dbReference>
<reference evidence="7" key="1">
    <citation type="journal article" date="2021" name="Nat. Microbiol.">
        <title>Cocultivation of an ultrasmall environmental parasitic bacterium with lytic ability against bacteria associated with wastewater foams.</title>
        <authorList>
            <person name="Batinovic S."/>
            <person name="Rose J.J.A."/>
            <person name="Ratcliffe J."/>
            <person name="Seviour R.J."/>
            <person name="Petrovski S."/>
        </authorList>
    </citation>
    <scope>NUCLEOTIDE SEQUENCE</scope>
    <source>
        <strain evidence="7">CON9</strain>
    </source>
</reference>
<evidence type="ECO:0000256" key="5">
    <source>
        <dbReference type="SAM" id="MobiDB-lite"/>
    </source>
</evidence>
<protein>
    <submittedName>
        <fullName evidence="7">TetR family transcriptional regulator</fullName>
    </submittedName>
</protein>
<evidence type="ECO:0000256" key="3">
    <source>
        <dbReference type="ARBA" id="ARBA00023163"/>
    </source>
</evidence>
<feature type="compositionally biased region" description="Polar residues" evidence="5">
    <location>
        <begin position="1"/>
        <end position="15"/>
    </location>
</feature>
<evidence type="ECO:0000256" key="4">
    <source>
        <dbReference type="PROSITE-ProRule" id="PRU00335"/>
    </source>
</evidence>
<keyword evidence="1" id="KW-0805">Transcription regulation</keyword>
<organism evidence="7 8">
    <name type="scientific">Gordonia pseudamarae</name>
    <dbReference type="NCBI Taxonomy" id="2831662"/>
    <lineage>
        <taxon>Bacteria</taxon>
        <taxon>Bacillati</taxon>
        <taxon>Actinomycetota</taxon>
        <taxon>Actinomycetes</taxon>
        <taxon>Mycobacteriales</taxon>
        <taxon>Gordoniaceae</taxon>
        <taxon>Gordonia</taxon>
    </lineage>
</organism>
<evidence type="ECO:0000256" key="2">
    <source>
        <dbReference type="ARBA" id="ARBA00023125"/>
    </source>
</evidence>
<dbReference type="SUPFAM" id="SSF46689">
    <property type="entry name" value="Homeodomain-like"/>
    <property type="match status" value="1"/>
</dbReference>
<sequence length="233" mass="25707">MTSNLRATGDTSPSEDTAEPPATRRSKKEATRELILDTAERLFAEHGIYAVSNRQIAEAAGQGNTAAVGYHFGSRTELIEAMVSRFHTSIEPARETMLSEISGSLNVRDWLDCQVRPIIERFDELGAPTWFARVGTQMMTDPELRTILMESSFAQSPTLHASVDGLLKCLPFLPVQVQPERIDCSMFLIIQMCAQRERALANGEPTIRASWSEMATGLVDLLVGIWTAPVTPV</sequence>
<dbReference type="Gene3D" id="1.10.357.10">
    <property type="entry name" value="Tetracycline Repressor, domain 2"/>
    <property type="match status" value="1"/>
</dbReference>
<evidence type="ECO:0000259" key="6">
    <source>
        <dbReference type="PROSITE" id="PS50977"/>
    </source>
</evidence>
<dbReference type="Proteomes" id="UP001059836">
    <property type="component" value="Chromosome"/>
</dbReference>
<keyword evidence="2 4" id="KW-0238">DNA-binding</keyword>
<dbReference type="PANTHER" id="PTHR30055:SF234">
    <property type="entry name" value="HTH-TYPE TRANSCRIPTIONAL REGULATOR BETI"/>
    <property type="match status" value="1"/>
</dbReference>
<feature type="region of interest" description="Disordered" evidence="5">
    <location>
        <begin position="1"/>
        <end position="30"/>
    </location>
</feature>
<evidence type="ECO:0000256" key="1">
    <source>
        <dbReference type="ARBA" id="ARBA00023015"/>
    </source>
</evidence>
<keyword evidence="8" id="KW-1185">Reference proteome</keyword>
<keyword evidence="3" id="KW-0804">Transcription</keyword>
<dbReference type="InterPro" id="IPR001647">
    <property type="entry name" value="HTH_TetR"/>
</dbReference>
<accession>A0ABX6IEE9</accession>
<evidence type="ECO:0000313" key="7">
    <source>
        <dbReference type="EMBL" id="QHN34231.1"/>
    </source>
</evidence>
<dbReference type="Pfam" id="PF00440">
    <property type="entry name" value="TetR_N"/>
    <property type="match status" value="1"/>
</dbReference>
<name>A0ABX6IEE9_9ACTN</name>
<dbReference type="RefSeq" id="WP_260840302.1">
    <property type="nucleotide sequence ID" value="NZ_CP045809.1"/>
</dbReference>